<protein>
    <submittedName>
        <fullName evidence="1">Uncharacterized protein</fullName>
    </submittedName>
</protein>
<dbReference type="EMBL" id="SORI01000021">
    <property type="protein sequence ID" value="TDY55905.1"/>
    <property type="molecule type" value="Genomic_DNA"/>
</dbReference>
<sequence>MKIYLDGEEIAFPENSPSKEDVLTSVKETLGKKGMLIRSIEVDGAELDEEAFLALTGGTEARFGSRPVRDFLVETLADASEYQQRLASGLGRAADHLEADRTPEGLELVGKAAEGIGWVLQIIHNSQILLGVDDSEVGGGGLGEVKSALLAELEKASRSVEEGKPLELAYTLRSGILPRIESLGGYISALRNIGDSTVQ</sequence>
<keyword evidence="2" id="KW-1185">Reference proteome</keyword>
<dbReference type="AlphaFoldDB" id="A0A4R8M1E1"/>
<dbReference type="Proteomes" id="UP000295066">
    <property type="component" value="Unassembled WGS sequence"/>
</dbReference>
<gene>
    <name evidence="1" type="ORF">C8D99_12130</name>
</gene>
<dbReference type="RefSeq" id="WP_133958874.1">
    <property type="nucleotide sequence ID" value="NZ_SORI01000021.1"/>
</dbReference>
<evidence type="ECO:0000313" key="2">
    <source>
        <dbReference type="Proteomes" id="UP000295066"/>
    </source>
</evidence>
<name>A0A4R8M1E1_9BACT</name>
<organism evidence="1 2">
    <name type="scientific">Aminivibrio pyruvatiphilus</name>
    <dbReference type="NCBI Taxonomy" id="1005740"/>
    <lineage>
        <taxon>Bacteria</taxon>
        <taxon>Thermotogati</taxon>
        <taxon>Synergistota</taxon>
        <taxon>Synergistia</taxon>
        <taxon>Synergistales</taxon>
        <taxon>Aminobacteriaceae</taxon>
        <taxon>Aminivibrio</taxon>
    </lineage>
</organism>
<comment type="caution">
    <text evidence="1">The sequence shown here is derived from an EMBL/GenBank/DDBJ whole genome shotgun (WGS) entry which is preliminary data.</text>
</comment>
<dbReference type="OrthoDB" id="5028at2"/>
<proteinExistence type="predicted"/>
<accession>A0A4R8M1E1</accession>
<reference evidence="1 2" key="1">
    <citation type="submission" date="2019-03" db="EMBL/GenBank/DDBJ databases">
        <title>Genomic Encyclopedia of Type Strains, Phase IV (KMG-IV): sequencing the most valuable type-strain genomes for metagenomic binning, comparative biology and taxonomic classification.</title>
        <authorList>
            <person name="Goeker M."/>
        </authorList>
    </citation>
    <scope>NUCLEOTIDE SEQUENCE [LARGE SCALE GENOMIC DNA]</scope>
    <source>
        <strain evidence="1 2">DSM 25964</strain>
    </source>
</reference>
<evidence type="ECO:0000313" key="1">
    <source>
        <dbReference type="EMBL" id="TDY55905.1"/>
    </source>
</evidence>